<comment type="caution">
    <text evidence="1">The sequence shown here is derived from an EMBL/GenBank/DDBJ whole genome shotgun (WGS) entry which is preliminary data.</text>
</comment>
<protein>
    <submittedName>
        <fullName evidence="1">DUF4003 family protein</fullName>
    </submittedName>
</protein>
<gene>
    <name evidence="1" type="ORF">POL25_33115</name>
</gene>
<dbReference type="Proteomes" id="UP001221686">
    <property type="component" value="Unassembled WGS sequence"/>
</dbReference>
<evidence type="ECO:0000313" key="2">
    <source>
        <dbReference type="Proteomes" id="UP001221686"/>
    </source>
</evidence>
<organism evidence="1 2">
    <name type="scientific">Nannocystis bainbridge</name>
    <dbReference type="NCBI Taxonomy" id="2995303"/>
    <lineage>
        <taxon>Bacteria</taxon>
        <taxon>Pseudomonadati</taxon>
        <taxon>Myxococcota</taxon>
        <taxon>Polyangia</taxon>
        <taxon>Nannocystales</taxon>
        <taxon>Nannocystaceae</taxon>
        <taxon>Nannocystis</taxon>
    </lineage>
</organism>
<evidence type="ECO:0000313" key="1">
    <source>
        <dbReference type="EMBL" id="MDC0721797.1"/>
    </source>
</evidence>
<name>A0ABT5E7E4_9BACT</name>
<dbReference type="EMBL" id="JAQNDL010000003">
    <property type="protein sequence ID" value="MDC0721797.1"/>
    <property type="molecule type" value="Genomic_DNA"/>
</dbReference>
<dbReference type="Pfam" id="PF13170">
    <property type="entry name" value="DUF4003"/>
    <property type="match status" value="1"/>
</dbReference>
<dbReference type="RefSeq" id="WP_272090304.1">
    <property type="nucleotide sequence ID" value="NZ_JAQNDL010000003.1"/>
</dbReference>
<accession>A0ABT5E7E4</accession>
<dbReference type="InterPro" id="IPR025062">
    <property type="entry name" value="DUF4003"/>
</dbReference>
<sequence length="337" mass="35477">MPFRSLDGDSGFVVPADPLARFDELLTALDAGRGWMQDKAAIRLAAITLLVTSGDAGRLAASTRTASAVLGERLGWASGVDESVRLVIAAQLVKADESPDEFVDDLERVRGMFRADGLRRGGVYEVLAVLILRRLFGTIEPAHVERLHAIYDAMKAHHWWLTGPDDFPACAMLVARPGEPAAIGAGTDAIYAALHQQAGLSRGDPLQTAANILYLAGVEAPLIVERFSGLLAAFRAAGAKIKTGEYDEVAILSFVAQPAANIVATVRELQAGLRARLKWLSEGDALSLGAGLAFVRLVGASGELGALADAKLLLDMQTLVTARQAASTAALSASTVN</sequence>
<reference evidence="1 2" key="1">
    <citation type="submission" date="2022-11" db="EMBL/GenBank/DDBJ databases">
        <title>Minimal conservation of predation-associated metabolite biosynthetic gene clusters underscores biosynthetic potential of Myxococcota including descriptions for ten novel species: Archangium lansinium sp. nov., Myxococcus landrumus sp. nov., Nannocystis bai.</title>
        <authorList>
            <person name="Ahearne A."/>
            <person name="Stevens C."/>
            <person name="Dowd S."/>
        </authorList>
    </citation>
    <scope>NUCLEOTIDE SEQUENCE [LARGE SCALE GENOMIC DNA]</scope>
    <source>
        <strain evidence="1 2">BB15-2</strain>
    </source>
</reference>
<keyword evidence="2" id="KW-1185">Reference proteome</keyword>
<proteinExistence type="predicted"/>